<name>A0A2P2LV34_RHIMU</name>
<evidence type="ECO:0000313" key="1">
    <source>
        <dbReference type="EMBL" id="MBX21825.1"/>
    </source>
</evidence>
<dbReference type="AlphaFoldDB" id="A0A2P2LV34"/>
<accession>A0A2P2LV34</accession>
<sequence>MNLRTTETLWNRCVATMSYGNNPIYFSRTELTDQKGC</sequence>
<reference evidence="1" key="1">
    <citation type="submission" date="2018-02" db="EMBL/GenBank/DDBJ databases">
        <title>Rhizophora mucronata_Transcriptome.</title>
        <authorList>
            <person name="Meera S.P."/>
            <person name="Sreeshan A."/>
            <person name="Augustine A."/>
        </authorList>
    </citation>
    <scope>NUCLEOTIDE SEQUENCE</scope>
    <source>
        <tissue evidence="1">Leaf</tissue>
    </source>
</reference>
<protein>
    <submittedName>
        <fullName evidence="1">Uncharacterized protein</fullName>
    </submittedName>
</protein>
<proteinExistence type="predicted"/>
<dbReference type="EMBL" id="GGEC01041341">
    <property type="protein sequence ID" value="MBX21825.1"/>
    <property type="molecule type" value="Transcribed_RNA"/>
</dbReference>
<organism evidence="1">
    <name type="scientific">Rhizophora mucronata</name>
    <name type="common">Asiatic mangrove</name>
    <dbReference type="NCBI Taxonomy" id="61149"/>
    <lineage>
        <taxon>Eukaryota</taxon>
        <taxon>Viridiplantae</taxon>
        <taxon>Streptophyta</taxon>
        <taxon>Embryophyta</taxon>
        <taxon>Tracheophyta</taxon>
        <taxon>Spermatophyta</taxon>
        <taxon>Magnoliopsida</taxon>
        <taxon>eudicotyledons</taxon>
        <taxon>Gunneridae</taxon>
        <taxon>Pentapetalae</taxon>
        <taxon>rosids</taxon>
        <taxon>fabids</taxon>
        <taxon>Malpighiales</taxon>
        <taxon>Rhizophoraceae</taxon>
        <taxon>Rhizophora</taxon>
    </lineage>
</organism>